<organism evidence="4">
    <name type="scientific">hydrothermal vent metagenome</name>
    <dbReference type="NCBI Taxonomy" id="652676"/>
    <lineage>
        <taxon>unclassified sequences</taxon>
        <taxon>metagenomes</taxon>
        <taxon>ecological metagenomes</taxon>
    </lineage>
</organism>
<proteinExistence type="predicted"/>
<protein>
    <recommendedName>
        <fullName evidence="3">TauD/TfdA-like domain-containing protein</fullName>
    </recommendedName>
</protein>
<evidence type="ECO:0000256" key="2">
    <source>
        <dbReference type="ARBA" id="ARBA00023194"/>
    </source>
</evidence>
<dbReference type="InterPro" id="IPR042098">
    <property type="entry name" value="TauD-like_sf"/>
</dbReference>
<dbReference type="EMBL" id="UOFI01000054">
    <property type="protein sequence ID" value="VAW64260.1"/>
    <property type="molecule type" value="Genomic_DNA"/>
</dbReference>
<evidence type="ECO:0000259" key="3">
    <source>
        <dbReference type="Pfam" id="PF02668"/>
    </source>
</evidence>
<dbReference type="PANTHER" id="PTHR10696:SF56">
    <property type="entry name" value="TAUD_TFDA-LIKE DOMAIN-CONTAINING PROTEIN"/>
    <property type="match status" value="1"/>
</dbReference>
<reference evidence="4" key="1">
    <citation type="submission" date="2018-06" db="EMBL/GenBank/DDBJ databases">
        <authorList>
            <person name="Zhirakovskaya E."/>
        </authorList>
    </citation>
    <scope>NUCLEOTIDE SEQUENCE</scope>
</reference>
<dbReference type="SUPFAM" id="SSF51197">
    <property type="entry name" value="Clavaminate synthase-like"/>
    <property type="match status" value="1"/>
</dbReference>
<evidence type="ECO:0000256" key="1">
    <source>
        <dbReference type="ARBA" id="ARBA00023002"/>
    </source>
</evidence>
<dbReference type="PANTHER" id="PTHR10696">
    <property type="entry name" value="GAMMA-BUTYROBETAINE HYDROXYLASE-RELATED"/>
    <property type="match status" value="1"/>
</dbReference>
<accession>A0A3B0XI07</accession>
<dbReference type="Gene3D" id="3.60.130.10">
    <property type="entry name" value="Clavaminate synthase-like"/>
    <property type="match status" value="1"/>
</dbReference>
<feature type="domain" description="TauD/TfdA-like" evidence="3">
    <location>
        <begin position="40"/>
        <end position="290"/>
    </location>
</feature>
<dbReference type="InterPro" id="IPR003819">
    <property type="entry name" value="TauD/TfdA-like"/>
</dbReference>
<gene>
    <name evidence="4" type="ORF">MNBD_GAMMA09-1368</name>
</gene>
<sequence>MSGNVILKNNSVFDLNNHQAYEDWRDEKLDNYPHKAEQLIVEINNPQKLTKTEYQALAERIKKTNMVVYVSPTGTNPDKRIATQLAQQFGLHTLDKNMGADDDGITSLQVSHSEGRERYIPYTNKAIHWHTDGYYNHLGKQVNALCLHCVQPATRGGENALLDHEIAYIRLRDLNPDYVHVLMQPDAMTIPANIKDGRIIRPERRGPVFSVSANNTLHMRYTERAHNIIWRCNPATQAAVKALEDLLHSNDPAIYRCTLQPGWGLMSNNVLHDRSGFEDNTGSSRLLYRLRYYERLGLNNHSA</sequence>
<name>A0A3B0XI07_9ZZZZ</name>
<dbReference type="GO" id="GO:0017000">
    <property type="term" value="P:antibiotic biosynthetic process"/>
    <property type="evidence" value="ECO:0007669"/>
    <property type="project" value="UniProtKB-KW"/>
</dbReference>
<dbReference type="InterPro" id="IPR050411">
    <property type="entry name" value="AlphaKG_dependent_hydroxylases"/>
</dbReference>
<evidence type="ECO:0000313" key="4">
    <source>
        <dbReference type="EMBL" id="VAW64260.1"/>
    </source>
</evidence>
<dbReference type="Pfam" id="PF02668">
    <property type="entry name" value="TauD"/>
    <property type="match status" value="1"/>
</dbReference>
<keyword evidence="1" id="KW-0560">Oxidoreductase</keyword>
<dbReference type="GO" id="GO:0016491">
    <property type="term" value="F:oxidoreductase activity"/>
    <property type="evidence" value="ECO:0007669"/>
    <property type="project" value="UniProtKB-KW"/>
</dbReference>
<dbReference type="AlphaFoldDB" id="A0A3B0XI07"/>
<keyword evidence="2" id="KW-0045">Antibiotic biosynthesis</keyword>